<dbReference type="EC" id="3.1.4.58" evidence="2"/>
<dbReference type="GO" id="GO:0008664">
    <property type="term" value="F:RNA 2',3'-cyclic 3'-phosphodiesterase activity"/>
    <property type="evidence" value="ECO:0007669"/>
    <property type="project" value="UniProtKB-EC"/>
</dbReference>
<dbReference type="InterPro" id="IPR004175">
    <property type="entry name" value="RNA_CPDase"/>
</dbReference>
<comment type="catalytic activity">
    <reaction evidence="2">
        <text>a 3'-end 2',3'-cyclophospho-ribonucleotide-RNA + H2O = a 3'-end 2'-phospho-ribonucleotide-RNA + H(+)</text>
        <dbReference type="Rhea" id="RHEA:11828"/>
        <dbReference type="Rhea" id="RHEA-COMP:10464"/>
        <dbReference type="Rhea" id="RHEA-COMP:17353"/>
        <dbReference type="ChEBI" id="CHEBI:15377"/>
        <dbReference type="ChEBI" id="CHEBI:15378"/>
        <dbReference type="ChEBI" id="CHEBI:83064"/>
        <dbReference type="ChEBI" id="CHEBI:173113"/>
        <dbReference type="EC" id="3.1.4.58"/>
    </reaction>
</comment>
<gene>
    <name evidence="3" type="ORF">WM40_04530</name>
</gene>
<evidence type="ECO:0000256" key="1">
    <source>
        <dbReference type="ARBA" id="ARBA00022801"/>
    </source>
</evidence>
<dbReference type="OrthoDB" id="7061261at2"/>
<evidence type="ECO:0000256" key="2">
    <source>
        <dbReference type="HAMAP-Rule" id="MF_01940"/>
    </source>
</evidence>
<dbReference type="Pfam" id="PF13563">
    <property type="entry name" value="2_5_RNA_ligase2"/>
    <property type="match status" value="1"/>
</dbReference>
<reference evidence="3 4" key="1">
    <citation type="submission" date="2015-03" db="EMBL/GenBank/DDBJ databases">
        <title>Draft Genome Sequence of Burkholderia andropogonis type strain ICMP2807, isolated from Sorghum bicolor.</title>
        <authorList>
            <person name="Lopes-Santos L."/>
            <person name="Castro D.B."/>
            <person name="Ottoboni L.M."/>
            <person name="Park D."/>
            <person name="Weirc B.S."/>
            <person name="Destefano S.A."/>
        </authorList>
    </citation>
    <scope>NUCLEOTIDE SEQUENCE [LARGE SCALE GENOMIC DNA]</scope>
    <source>
        <strain evidence="3 4">ICMP2807</strain>
    </source>
</reference>
<dbReference type="STRING" id="28092.WM40_04530"/>
<feature type="active site" description="Proton donor" evidence="2">
    <location>
        <position position="39"/>
    </location>
</feature>
<evidence type="ECO:0000313" key="3">
    <source>
        <dbReference type="EMBL" id="KKB64677.1"/>
    </source>
</evidence>
<feature type="active site" description="Proton acceptor" evidence="2">
    <location>
        <position position="141"/>
    </location>
</feature>
<dbReference type="PANTHER" id="PTHR35561">
    <property type="entry name" value="RNA 2',3'-CYCLIC PHOSPHODIESTERASE"/>
    <property type="match status" value="1"/>
</dbReference>
<dbReference type="Proteomes" id="UP000033618">
    <property type="component" value="Unassembled WGS sequence"/>
</dbReference>
<proteinExistence type="inferred from homology"/>
<dbReference type="PANTHER" id="PTHR35561:SF1">
    <property type="entry name" value="RNA 2',3'-CYCLIC PHOSPHODIESTERASE"/>
    <property type="match status" value="1"/>
</dbReference>
<comment type="caution">
    <text evidence="3">The sequence shown here is derived from an EMBL/GenBank/DDBJ whole genome shotgun (WGS) entry which is preliminary data.</text>
</comment>
<dbReference type="Gene3D" id="3.90.1140.10">
    <property type="entry name" value="Cyclic phosphodiesterase"/>
    <property type="match status" value="1"/>
</dbReference>
<dbReference type="HAMAP" id="MF_01940">
    <property type="entry name" value="RNA_CPDase"/>
    <property type="match status" value="1"/>
</dbReference>
<name>A0A0F5K564_9BURK</name>
<comment type="caution">
    <text evidence="2">Lacks conserved residue(s) required for the propagation of feature annotation.</text>
</comment>
<comment type="similarity">
    <text evidence="2">Belongs to the 2H phosphoesterase superfamily. ThpR family.</text>
</comment>
<keyword evidence="1 2" id="KW-0378">Hydrolase</keyword>
<keyword evidence="4" id="KW-1185">Reference proteome</keyword>
<feature type="short sequence motif" description="HXTX 1" evidence="2">
    <location>
        <begin position="39"/>
        <end position="42"/>
    </location>
</feature>
<accession>A0A0F5K564</accession>
<dbReference type="InterPro" id="IPR009097">
    <property type="entry name" value="Cyclic_Pdiesterase"/>
</dbReference>
<protein>
    <recommendedName>
        <fullName evidence="2">RNA 2',3'-cyclic phosphodiesterase</fullName>
        <shortName evidence="2">RNA 2',3'-CPDase</shortName>
        <ecNumber evidence="2">3.1.4.58</ecNumber>
    </recommendedName>
</protein>
<dbReference type="PATRIC" id="fig|28092.6.peg.1074"/>
<comment type="function">
    <text evidence="2">Hydrolyzes RNA 2',3'-cyclic phosphodiester to an RNA 2'-phosphomonoester.</text>
</comment>
<sequence length="210" mass="22332">MRLFFALLPDKTVRESLARRALQAQRRCGGRRLPPESLHLTLLFLGQVPSDRLPVLAAMTTAYSVPPGTLSFGRFGAFGRRRIVWAGLGDGLGAGSGRTEADVAAAQDASGVTNLLALHRSLSELITVAGLSLKDEPFRPHVSLLRDAMPSDLGGVVSALPFAALEWSYKRIALMASEPAGGRHRYVELARSPLATPPDVGGEVVPARSG</sequence>
<dbReference type="RefSeq" id="WP_046152265.1">
    <property type="nucleotide sequence ID" value="NZ_CADFGU010000005.1"/>
</dbReference>
<dbReference type="GO" id="GO:0004113">
    <property type="term" value="F:2',3'-cyclic-nucleotide 3'-phosphodiesterase activity"/>
    <property type="evidence" value="ECO:0007669"/>
    <property type="project" value="InterPro"/>
</dbReference>
<evidence type="ECO:0000313" key="4">
    <source>
        <dbReference type="Proteomes" id="UP000033618"/>
    </source>
</evidence>
<dbReference type="EMBL" id="LAQU01000003">
    <property type="protein sequence ID" value="KKB64677.1"/>
    <property type="molecule type" value="Genomic_DNA"/>
</dbReference>
<dbReference type="AlphaFoldDB" id="A0A0F5K564"/>
<dbReference type="SUPFAM" id="SSF55144">
    <property type="entry name" value="LigT-like"/>
    <property type="match status" value="1"/>
</dbReference>
<organism evidence="3 4">
    <name type="scientific">Robbsia andropogonis</name>
    <dbReference type="NCBI Taxonomy" id="28092"/>
    <lineage>
        <taxon>Bacteria</taxon>
        <taxon>Pseudomonadati</taxon>
        <taxon>Pseudomonadota</taxon>
        <taxon>Betaproteobacteria</taxon>
        <taxon>Burkholderiales</taxon>
        <taxon>Burkholderiaceae</taxon>
        <taxon>Robbsia</taxon>
    </lineage>
</organism>